<dbReference type="EC" id="5.2.1.8" evidence="4"/>
<feature type="domain" description="PPIase cyclophilin-type" evidence="5">
    <location>
        <begin position="28"/>
        <end position="191"/>
    </location>
</feature>
<dbReference type="Proteomes" id="UP000829384">
    <property type="component" value="Unassembled WGS sequence"/>
</dbReference>
<evidence type="ECO:0000259" key="5">
    <source>
        <dbReference type="PROSITE" id="PS50072"/>
    </source>
</evidence>
<keyword evidence="2 4" id="KW-0697">Rotamase</keyword>
<evidence type="ECO:0000256" key="4">
    <source>
        <dbReference type="RuleBase" id="RU363019"/>
    </source>
</evidence>
<dbReference type="Gene3D" id="2.40.100.10">
    <property type="entry name" value="Cyclophilin-like"/>
    <property type="match status" value="1"/>
</dbReference>
<feature type="signal peptide" evidence="4">
    <location>
        <begin position="1"/>
        <end position="19"/>
    </location>
</feature>
<organism evidence="6 7">
    <name type="scientific">Shewanella cutis</name>
    <dbReference type="NCBI Taxonomy" id="2766780"/>
    <lineage>
        <taxon>Bacteria</taxon>
        <taxon>Pseudomonadati</taxon>
        <taxon>Pseudomonadota</taxon>
        <taxon>Gammaproteobacteria</taxon>
        <taxon>Alteromonadales</taxon>
        <taxon>Shewanellaceae</taxon>
        <taxon>Shewanella</taxon>
    </lineage>
</organism>
<comment type="catalytic activity">
    <reaction evidence="4">
        <text>[protein]-peptidylproline (omega=180) = [protein]-peptidylproline (omega=0)</text>
        <dbReference type="Rhea" id="RHEA:16237"/>
        <dbReference type="Rhea" id="RHEA-COMP:10747"/>
        <dbReference type="Rhea" id="RHEA-COMP:10748"/>
        <dbReference type="ChEBI" id="CHEBI:83833"/>
        <dbReference type="ChEBI" id="CHEBI:83834"/>
        <dbReference type="EC" id="5.2.1.8"/>
    </reaction>
</comment>
<keyword evidence="7" id="KW-1185">Reference proteome</keyword>
<sequence length="195" mass="21631">MFRWISALLVLCASYSSWAAIDIQPDSLYPQVEFDTSLGKIVVELDRTRAPITVDNFLTYVVKGEYNNTIFHRVISDFVVQGGGLNPQLEELPAGKPIVNESGNGLSNSMGTIAMARDNDPHTATRQFYFNVADNTKLDPSKRRWGYAVFGEVIEGKQVLEAMAVVETTTNAKLNWPDVPVTPIILKTAKLLPKK</sequence>
<dbReference type="PRINTS" id="PR00153">
    <property type="entry name" value="CSAPPISMRASE"/>
</dbReference>
<gene>
    <name evidence="6" type="ORF">H9J30_03730</name>
</gene>
<comment type="function">
    <text evidence="4">PPIases accelerate the folding of proteins. It catalyzes the cis-trans isomerization of proline imidic peptide bonds in oligopeptides.</text>
</comment>
<dbReference type="GO" id="GO:0016853">
    <property type="term" value="F:isomerase activity"/>
    <property type="evidence" value="ECO:0007669"/>
    <property type="project" value="UniProtKB-KW"/>
</dbReference>
<evidence type="ECO:0000256" key="1">
    <source>
        <dbReference type="ARBA" id="ARBA00007365"/>
    </source>
</evidence>
<feature type="chain" id="PRO_5044999507" description="Peptidyl-prolyl cis-trans isomerase" evidence="4">
    <location>
        <begin position="20"/>
        <end position="195"/>
    </location>
</feature>
<dbReference type="InterPro" id="IPR020892">
    <property type="entry name" value="Cyclophilin-type_PPIase_CS"/>
</dbReference>
<dbReference type="EMBL" id="JACSDI010000001">
    <property type="protein sequence ID" value="MCG9963037.1"/>
    <property type="molecule type" value="Genomic_DNA"/>
</dbReference>
<dbReference type="SUPFAM" id="SSF50891">
    <property type="entry name" value="Cyclophilin-like"/>
    <property type="match status" value="1"/>
</dbReference>
<evidence type="ECO:0000256" key="2">
    <source>
        <dbReference type="ARBA" id="ARBA00023110"/>
    </source>
</evidence>
<dbReference type="RefSeq" id="WP_188869459.1">
    <property type="nucleotide sequence ID" value="NZ_JACSDI010000001.1"/>
</dbReference>
<dbReference type="InterPro" id="IPR002130">
    <property type="entry name" value="Cyclophilin-type_PPIase_dom"/>
</dbReference>
<name>A0ABS9QRT2_9GAMM</name>
<dbReference type="InterPro" id="IPR029000">
    <property type="entry name" value="Cyclophilin-like_dom_sf"/>
</dbReference>
<dbReference type="PROSITE" id="PS50072">
    <property type="entry name" value="CSA_PPIASE_2"/>
    <property type="match status" value="1"/>
</dbReference>
<evidence type="ECO:0000256" key="3">
    <source>
        <dbReference type="ARBA" id="ARBA00023235"/>
    </source>
</evidence>
<proteinExistence type="inferred from homology"/>
<dbReference type="InterPro" id="IPR044665">
    <property type="entry name" value="E_coli_cyclophilin_A-like"/>
</dbReference>
<comment type="similarity">
    <text evidence="1 4">Belongs to the cyclophilin-type PPIase family.</text>
</comment>
<dbReference type="PANTHER" id="PTHR43246">
    <property type="entry name" value="PEPTIDYL-PROLYL CIS-TRANS ISOMERASE CYP38, CHLOROPLASTIC"/>
    <property type="match status" value="1"/>
</dbReference>
<reference evidence="6 7" key="1">
    <citation type="submission" date="2020-08" db="EMBL/GenBank/DDBJ databases">
        <title>Whole genome sequence of Shewanella sp strain PS-2.</title>
        <authorList>
            <person name="Das S.K."/>
        </authorList>
    </citation>
    <scope>NUCLEOTIDE SEQUENCE [LARGE SCALE GENOMIC DNA]</scope>
    <source>
        <strain evidence="6 7">PS-2</strain>
    </source>
</reference>
<evidence type="ECO:0000313" key="7">
    <source>
        <dbReference type="Proteomes" id="UP000829384"/>
    </source>
</evidence>
<evidence type="ECO:0000313" key="6">
    <source>
        <dbReference type="EMBL" id="MCG9963037.1"/>
    </source>
</evidence>
<comment type="caution">
    <text evidence="6">The sequence shown here is derived from an EMBL/GenBank/DDBJ whole genome shotgun (WGS) entry which is preliminary data.</text>
</comment>
<dbReference type="CDD" id="cd01920">
    <property type="entry name" value="cyclophilin_EcCYP_like"/>
    <property type="match status" value="1"/>
</dbReference>
<keyword evidence="4" id="KW-0732">Signal</keyword>
<dbReference type="PROSITE" id="PS00170">
    <property type="entry name" value="CSA_PPIASE_1"/>
    <property type="match status" value="1"/>
</dbReference>
<dbReference type="Pfam" id="PF00160">
    <property type="entry name" value="Pro_isomerase"/>
    <property type="match status" value="1"/>
</dbReference>
<accession>A0ABS9QRT2</accession>
<protein>
    <recommendedName>
        <fullName evidence="4">Peptidyl-prolyl cis-trans isomerase</fullName>
        <shortName evidence="4">PPIase</shortName>
        <ecNumber evidence="4">5.2.1.8</ecNumber>
    </recommendedName>
</protein>
<keyword evidence="3 4" id="KW-0413">Isomerase</keyword>